<dbReference type="EMBL" id="JAMXFA010000001">
    <property type="protein sequence ID" value="MCT7976267.1"/>
    <property type="molecule type" value="Genomic_DNA"/>
</dbReference>
<comment type="caution">
    <text evidence="1">The sequence shown here is derived from an EMBL/GenBank/DDBJ whole genome shotgun (WGS) entry which is preliminary data.</text>
</comment>
<keyword evidence="2" id="KW-1185">Reference proteome</keyword>
<sequence length="55" mass="6222">MGVSGSWEWILYRLYLPSDDLAAILGKPEGRSPPVFSKGLNPVVALFVRFIWTRD</sequence>
<name>A0ABT2N0R8_9CYAN</name>
<organism evidence="1 2">
    <name type="scientific">Laspinema olomoucense D3b</name>
    <dbReference type="NCBI Taxonomy" id="2953688"/>
    <lineage>
        <taxon>Bacteria</taxon>
        <taxon>Bacillati</taxon>
        <taxon>Cyanobacteriota</taxon>
        <taxon>Cyanophyceae</taxon>
        <taxon>Oscillatoriophycideae</taxon>
        <taxon>Oscillatoriales</taxon>
        <taxon>Laspinemataceae</taxon>
        <taxon>Laspinema</taxon>
        <taxon>Laspinema olomoucense</taxon>
    </lineage>
</organism>
<gene>
    <name evidence="1" type="ORF">NG792_00850</name>
</gene>
<proteinExistence type="predicted"/>
<evidence type="ECO:0000313" key="1">
    <source>
        <dbReference type="EMBL" id="MCT7976267.1"/>
    </source>
</evidence>
<evidence type="ECO:0000313" key="2">
    <source>
        <dbReference type="Proteomes" id="UP001525961"/>
    </source>
</evidence>
<dbReference type="RefSeq" id="WP_261200938.1">
    <property type="nucleotide sequence ID" value="NZ_JAMXFA010000001.1"/>
</dbReference>
<dbReference type="Proteomes" id="UP001525961">
    <property type="component" value="Unassembled WGS sequence"/>
</dbReference>
<accession>A0ABT2N0R8</accession>
<reference evidence="1 2" key="1">
    <citation type="journal article" date="2022" name="Front. Microbiol.">
        <title>High genomic differentiation and limited gene flow indicate recent cryptic speciation within the genus Laspinema (cyanobacteria).</title>
        <authorList>
            <person name="Stanojkovic A."/>
            <person name="Skoupy S."/>
            <person name="Skaloud P."/>
            <person name="Dvorak P."/>
        </authorList>
    </citation>
    <scope>NUCLEOTIDE SEQUENCE [LARGE SCALE GENOMIC DNA]</scope>
    <source>
        <strain evidence="1 2">D3b</strain>
    </source>
</reference>
<protein>
    <submittedName>
        <fullName evidence="1">Uncharacterized protein</fullName>
    </submittedName>
</protein>